<protein>
    <submittedName>
        <fullName evidence="1">Uncharacterized protein</fullName>
    </submittedName>
</protein>
<accession>A0AAJ4EKT6</accession>
<proteinExistence type="predicted"/>
<dbReference type="RefSeq" id="WP_071937920.1">
    <property type="nucleotide sequence ID" value="NZ_CP013197.1"/>
</dbReference>
<reference evidence="1 2" key="1">
    <citation type="submission" date="2019-11" db="EMBL/GenBank/DDBJ databases">
        <title>Whole genome sequencing and comparative genomics analyses of five strains of Spiroplasma citri.</title>
        <authorList>
            <person name="Yokomi R."/>
            <person name="Chen J."/>
            <person name="Rattner R."/>
            <person name="Vidalakis G."/>
        </authorList>
    </citation>
    <scope>NUCLEOTIDE SEQUENCE [LARGE SCALE GENOMIC DNA]</scope>
    <source>
        <strain evidence="1 2">BR12</strain>
    </source>
</reference>
<dbReference type="AlphaFoldDB" id="A0AAJ4EKT6"/>
<dbReference type="GeneID" id="54239553"/>
<organism evidence="1 2">
    <name type="scientific">Spiroplasma citri</name>
    <dbReference type="NCBI Taxonomy" id="2133"/>
    <lineage>
        <taxon>Bacteria</taxon>
        <taxon>Bacillati</taxon>
        <taxon>Mycoplasmatota</taxon>
        <taxon>Mollicutes</taxon>
        <taxon>Entomoplasmatales</taxon>
        <taxon>Spiroplasmataceae</taxon>
        <taxon>Spiroplasma</taxon>
    </lineage>
</organism>
<dbReference type="EMBL" id="CP046368">
    <property type="protein sequence ID" value="QIA69618.1"/>
    <property type="molecule type" value="Genomic_DNA"/>
</dbReference>
<evidence type="ECO:0000313" key="2">
    <source>
        <dbReference type="Proteomes" id="UP000464735"/>
    </source>
</evidence>
<dbReference type="KEGG" id="sck:SCITRI_001725"/>
<evidence type="ECO:0000313" key="1">
    <source>
        <dbReference type="EMBL" id="QIA69618.1"/>
    </source>
</evidence>
<dbReference type="Proteomes" id="UP000464735">
    <property type="component" value="Chromosome"/>
</dbReference>
<gene>
    <name evidence="1" type="ORF">GL298_09350</name>
</gene>
<name>A0AAJ4EKT6_SPICI</name>
<sequence length="119" mass="13795">MFEINKKIKWEEVSISYTPDSSTYIDISEFSEKYCYDVRISPTNFNKAEGFLLLRPPYFTETKENKTLTKQQSNCFAGDVGKTPYDLSLYSASDRVYLTDVSTGNNTRINSVRIFRQEV</sequence>